<evidence type="ECO:0000256" key="6">
    <source>
        <dbReference type="ARBA" id="ARBA00022705"/>
    </source>
</evidence>
<dbReference type="GO" id="GO:0003677">
    <property type="term" value="F:DNA binding"/>
    <property type="evidence" value="ECO:0007669"/>
    <property type="project" value="UniProtKB-KW"/>
</dbReference>
<evidence type="ECO:0000256" key="3">
    <source>
        <dbReference type="ARBA" id="ARBA00015749"/>
    </source>
</evidence>
<feature type="domain" description="DNA-directed DNA polymerase family A palm" evidence="11">
    <location>
        <begin position="466"/>
        <end position="733"/>
    </location>
</feature>
<evidence type="ECO:0000256" key="2">
    <source>
        <dbReference type="ARBA" id="ARBA00012417"/>
    </source>
</evidence>
<evidence type="ECO:0000313" key="12">
    <source>
        <dbReference type="EMBL" id="ASJ79303.1"/>
    </source>
</evidence>
<evidence type="ECO:0000313" key="13">
    <source>
        <dbReference type="Proteomes" id="UP000261817"/>
    </source>
</evidence>
<dbReference type="GO" id="GO:0003887">
    <property type="term" value="F:DNA-directed DNA polymerase activity"/>
    <property type="evidence" value="ECO:0007669"/>
    <property type="project" value="UniProtKB-KW"/>
</dbReference>
<keyword evidence="7" id="KW-0239">DNA-directed DNA polymerase</keyword>
<evidence type="ECO:0000256" key="1">
    <source>
        <dbReference type="ARBA" id="ARBA00007705"/>
    </source>
</evidence>
<dbReference type="EC" id="2.7.7.7" evidence="2"/>
<proteinExistence type="inferred from homology"/>
<dbReference type="SMART" id="SM00482">
    <property type="entry name" value="POLAc"/>
    <property type="match status" value="1"/>
</dbReference>
<reference evidence="12 13" key="1">
    <citation type="journal article" date="2018" name="Sci. Rep.">
        <title>Genomic and ecological study of two distinctive freshwater bacteriophages infecting a Comamonadaceae bacterium.</title>
        <authorList>
            <person name="Moon K."/>
            <person name="Kang I."/>
            <person name="Kim S."/>
            <person name="Kim S.J."/>
            <person name="Cho J.C."/>
        </authorList>
    </citation>
    <scope>NUCLEOTIDE SEQUENCE [LARGE SCALE GENOMIC DNA]</scope>
</reference>
<dbReference type="GO" id="GO:0006302">
    <property type="term" value="P:double-strand break repair"/>
    <property type="evidence" value="ECO:0007669"/>
    <property type="project" value="TreeGrafter"/>
</dbReference>
<gene>
    <name evidence="12" type="ORF">P26059B_0027</name>
</gene>
<comment type="similarity">
    <text evidence="1">Belongs to the DNA polymerase type-A family.</text>
</comment>
<evidence type="ECO:0000256" key="5">
    <source>
        <dbReference type="ARBA" id="ARBA00022695"/>
    </source>
</evidence>
<dbReference type="Gene3D" id="3.30.70.370">
    <property type="match status" value="1"/>
</dbReference>
<dbReference type="InterPro" id="IPR001098">
    <property type="entry name" value="DNA-dir_DNA_pol_A_palm_dom"/>
</dbReference>
<protein>
    <recommendedName>
        <fullName evidence="3">DNA polymerase</fullName>
        <ecNumber evidence="2">2.7.7.7</ecNumber>
    </recommendedName>
</protein>
<evidence type="ECO:0000256" key="4">
    <source>
        <dbReference type="ARBA" id="ARBA00022679"/>
    </source>
</evidence>
<dbReference type="InterPro" id="IPR002298">
    <property type="entry name" value="DNA_polymerase_A"/>
</dbReference>
<dbReference type="GO" id="GO:0006261">
    <property type="term" value="P:DNA-templated DNA replication"/>
    <property type="evidence" value="ECO:0007669"/>
    <property type="project" value="InterPro"/>
</dbReference>
<sequence length="811" mass="90274">MSYATWDCETTIKTSFKRKASPFDKDNWVVTHAYKKKGGEVQEYRFGRSRPPSGWFLDLLEGTRLIGGYNVKFDLLHALQDPANLAGWMKYVASGGLVWDCQLAEYLLEGMGQESQMLSLDEVAPRYGGNVKVDEVKLLWQAGVDTPDIEPELLTRYLCGGLDENGVWQEGDIGNTERIMLGQIARARECGQLNSILLNMGALIFTVEAERNGMFIDKQTGMTLAAALKIKVDEATAALALHLPADLPFDFNWNSSKQKSALFFGGTVQYDAKQYDLKDGTTTWQEPTGNSKLYAYAQKDVNGWLLDSGEVTFVDPFEVGSPTNYATFKGGKNAGEYKTKKVKVDDYTKPKGRIAKRDYTFKGFTKPKAKWAGADPGVWSTSSEVVKELGETSGVPFLKAYSSLMGMAKDLGTYYYTKDEDGKESGMLTLVDAEGIIHHKLNMCSTVTARLSSSDPNLQNIPKGNKSDVKTIFVSRFGKFVTDNYGDLVWVPHGKIIQSDFSSLEVYVQAVLTKCAQLIADLKSGMDLHVVRLASKEKMDYQEVFNLCKGYTDANGLYIPAVDEWDYKRTGAKVFSFQRAYGAGNKKIADSTGIPLEEVEALSAAEDERYPEIPTYYSDITAEIKANRKPHRVIQHPEFPGVTAHIGKSYYRTPDGKLYSYSESPAPEYLVKKGISASFSPTEIRNYVVQGAGGEWAKAAMWLSVRAFYAKQNFGGLALLVNQVHDAEYVDAHDSVAFEAACLLHACMEAASDFMEYTFKWQIPVPVPSDTSWGLNMMEEKKIPGLKEHAAKLRTQLRQEYMGGYTPSYLQ</sequence>
<evidence type="ECO:0000259" key="11">
    <source>
        <dbReference type="SMART" id="SM00482"/>
    </source>
</evidence>
<dbReference type="PROSITE" id="PS00447">
    <property type="entry name" value="DNA_POLYMERASE_A"/>
    <property type="match status" value="1"/>
</dbReference>
<name>A0A384UH53_9CAUD</name>
<dbReference type="Gene3D" id="1.10.150.20">
    <property type="entry name" value="5' to 3' exonuclease, C-terminal subdomain"/>
    <property type="match status" value="1"/>
</dbReference>
<organism evidence="12 13">
    <name type="scientific">Curvibacter phage P26059B</name>
    <dbReference type="NCBI Taxonomy" id="1983784"/>
    <lineage>
        <taxon>Viruses</taxon>
        <taxon>Duplodnaviria</taxon>
        <taxon>Heunggongvirae</taxon>
        <taxon>Uroviricota</taxon>
        <taxon>Caudoviricetes</taxon>
        <taxon>Autographivirales</taxon>
        <taxon>Autonotataviridae</taxon>
        <taxon>Kalppathivirus</taxon>
        <taxon>Kalppathivirus P26059B</taxon>
    </lineage>
</organism>
<keyword evidence="4 12" id="KW-0808">Transferase</keyword>
<dbReference type="InterPro" id="IPR019760">
    <property type="entry name" value="DNA-dir_DNA_pol_A_CS"/>
</dbReference>
<dbReference type="PANTHER" id="PTHR10133:SF27">
    <property type="entry name" value="DNA POLYMERASE NU"/>
    <property type="match status" value="1"/>
</dbReference>
<accession>A0A384UH53</accession>
<dbReference type="Pfam" id="PF00476">
    <property type="entry name" value="DNA_pol_A"/>
    <property type="match status" value="1"/>
</dbReference>
<dbReference type="InterPro" id="IPR043502">
    <property type="entry name" value="DNA/RNA_pol_sf"/>
</dbReference>
<keyword evidence="8" id="KW-1194">Viral DNA replication</keyword>
<dbReference type="SUPFAM" id="SSF56672">
    <property type="entry name" value="DNA/RNA polymerases"/>
    <property type="match status" value="1"/>
</dbReference>
<dbReference type="GO" id="GO:0039693">
    <property type="term" value="P:viral DNA genome replication"/>
    <property type="evidence" value="ECO:0007669"/>
    <property type="project" value="UniProtKB-KW"/>
</dbReference>
<evidence type="ECO:0000256" key="7">
    <source>
        <dbReference type="ARBA" id="ARBA00022932"/>
    </source>
</evidence>
<keyword evidence="5 12" id="KW-0548">Nucleotidyltransferase</keyword>
<keyword evidence="13" id="KW-1185">Reference proteome</keyword>
<evidence type="ECO:0000256" key="10">
    <source>
        <dbReference type="ARBA" id="ARBA00049244"/>
    </source>
</evidence>
<evidence type="ECO:0000256" key="9">
    <source>
        <dbReference type="ARBA" id="ARBA00023125"/>
    </source>
</evidence>
<keyword evidence="6" id="KW-0235">DNA replication</keyword>
<dbReference type="PANTHER" id="PTHR10133">
    <property type="entry name" value="DNA POLYMERASE I"/>
    <property type="match status" value="1"/>
</dbReference>
<dbReference type="EMBL" id="KY981272">
    <property type="protein sequence ID" value="ASJ79303.1"/>
    <property type="molecule type" value="Genomic_DNA"/>
</dbReference>
<dbReference type="Proteomes" id="UP000261817">
    <property type="component" value="Segment"/>
</dbReference>
<keyword evidence="9" id="KW-0238">DNA-binding</keyword>
<evidence type="ECO:0000256" key="8">
    <source>
        <dbReference type="ARBA" id="ARBA00023109"/>
    </source>
</evidence>
<comment type="catalytic activity">
    <reaction evidence="10">
        <text>DNA(n) + a 2'-deoxyribonucleoside 5'-triphosphate = DNA(n+1) + diphosphate</text>
        <dbReference type="Rhea" id="RHEA:22508"/>
        <dbReference type="Rhea" id="RHEA-COMP:17339"/>
        <dbReference type="Rhea" id="RHEA-COMP:17340"/>
        <dbReference type="ChEBI" id="CHEBI:33019"/>
        <dbReference type="ChEBI" id="CHEBI:61560"/>
        <dbReference type="ChEBI" id="CHEBI:173112"/>
        <dbReference type="EC" id="2.7.7.7"/>
    </reaction>
</comment>